<name>A0A9D4IWT2_DREPO</name>
<proteinExistence type="predicted"/>
<gene>
    <name evidence="1" type="ORF">DPMN_144676</name>
</gene>
<evidence type="ECO:0000313" key="2">
    <source>
        <dbReference type="Proteomes" id="UP000828390"/>
    </source>
</evidence>
<evidence type="ECO:0000313" key="1">
    <source>
        <dbReference type="EMBL" id="KAH3791196.1"/>
    </source>
</evidence>
<comment type="caution">
    <text evidence="1">The sequence shown here is derived from an EMBL/GenBank/DDBJ whole genome shotgun (WGS) entry which is preliminary data.</text>
</comment>
<organism evidence="1 2">
    <name type="scientific">Dreissena polymorpha</name>
    <name type="common">Zebra mussel</name>
    <name type="synonym">Mytilus polymorpha</name>
    <dbReference type="NCBI Taxonomy" id="45954"/>
    <lineage>
        <taxon>Eukaryota</taxon>
        <taxon>Metazoa</taxon>
        <taxon>Spiralia</taxon>
        <taxon>Lophotrochozoa</taxon>
        <taxon>Mollusca</taxon>
        <taxon>Bivalvia</taxon>
        <taxon>Autobranchia</taxon>
        <taxon>Heteroconchia</taxon>
        <taxon>Euheterodonta</taxon>
        <taxon>Imparidentia</taxon>
        <taxon>Neoheterodontei</taxon>
        <taxon>Myida</taxon>
        <taxon>Dreissenoidea</taxon>
        <taxon>Dreissenidae</taxon>
        <taxon>Dreissena</taxon>
    </lineage>
</organism>
<dbReference type="Proteomes" id="UP000828390">
    <property type="component" value="Unassembled WGS sequence"/>
</dbReference>
<protein>
    <submittedName>
        <fullName evidence="1">Uncharacterized protein</fullName>
    </submittedName>
</protein>
<reference evidence="1" key="2">
    <citation type="submission" date="2020-11" db="EMBL/GenBank/DDBJ databases">
        <authorList>
            <person name="McCartney M.A."/>
            <person name="Auch B."/>
            <person name="Kono T."/>
            <person name="Mallez S."/>
            <person name="Becker A."/>
            <person name="Gohl D.M."/>
            <person name="Silverstein K.A.T."/>
            <person name="Koren S."/>
            <person name="Bechman K.B."/>
            <person name="Herman A."/>
            <person name="Abrahante J.E."/>
            <person name="Garbe J."/>
        </authorList>
    </citation>
    <scope>NUCLEOTIDE SEQUENCE</scope>
    <source>
        <strain evidence="1">Duluth1</strain>
        <tissue evidence="1">Whole animal</tissue>
    </source>
</reference>
<accession>A0A9D4IWT2</accession>
<dbReference type="EMBL" id="JAIWYP010000007">
    <property type="protein sequence ID" value="KAH3791196.1"/>
    <property type="molecule type" value="Genomic_DNA"/>
</dbReference>
<sequence length="78" mass="9363">MVRINTPYVRRDTSTDEGHTIWFSGKFPKYRHGVAFIVRKEVVSPKLHQLHPRLQEAHFQPYLTEAAHHLRTNMRRRD</sequence>
<dbReference type="AlphaFoldDB" id="A0A9D4IWT2"/>
<reference evidence="1" key="1">
    <citation type="journal article" date="2019" name="bioRxiv">
        <title>The Genome of the Zebra Mussel, Dreissena polymorpha: A Resource for Invasive Species Research.</title>
        <authorList>
            <person name="McCartney M.A."/>
            <person name="Auch B."/>
            <person name="Kono T."/>
            <person name="Mallez S."/>
            <person name="Zhang Y."/>
            <person name="Obille A."/>
            <person name="Becker A."/>
            <person name="Abrahante J.E."/>
            <person name="Garbe J."/>
            <person name="Badalamenti J.P."/>
            <person name="Herman A."/>
            <person name="Mangelson H."/>
            <person name="Liachko I."/>
            <person name="Sullivan S."/>
            <person name="Sone E.D."/>
            <person name="Koren S."/>
            <person name="Silverstein K.A.T."/>
            <person name="Beckman K.B."/>
            <person name="Gohl D.M."/>
        </authorList>
    </citation>
    <scope>NUCLEOTIDE SEQUENCE</scope>
    <source>
        <strain evidence="1">Duluth1</strain>
        <tissue evidence="1">Whole animal</tissue>
    </source>
</reference>
<keyword evidence="2" id="KW-1185">Reference proteome</keyword>